<dbReference type="Pfam" id="PF08348">
    <property type="entry name" value="PAS_6"/>
    <property type="match status" value="1"/>
</dbReference>
<evidence type="ECO:0000313" key="3">
    <source>
        <dbReference type="EMBL" id="CUH52755.1"/>
    </source>
</evidence>
<organism evidence="3 4">
    <name type="scientific">Shimia marina</name>
    <dbReference type="NCBI Taxonomy" id="321267"/>
    <lineage>
        <taxon>Bacteria</taxon>
        <taxon>Pseudomonadati</taxon>
        <taxon>Pseudomonadota</taxon>
        <taxon>Alphaproteobacteria</taxon>
        <taxon>Rhodobacterales</taxon>
        <taxon>Roseobacteraceae</taxon>
    </lineage>
</organism>
<reference evidence="3 4" key="1">
    <citation type="submission" date="2015-09" db="EMBL/GenBank/DDBJ databases">
        <authorList>
            <consortium name="Swine Surveillance"/>
        </authorList>
    </citation>
    <scope>NUCLEOTIDE SEQUENCE [LARGE SCALE GENOMIC DNA]</scope>
    <source>
        <strain evidence="3 4">CECT 7688</strain>
    </source>
</reference>
<dbReference type="RefSeq" id="WP_058239964.1">
    <property type="nucleotide sequence ID" value="NZ_CYPW01000024.1"/>
</dbReference>
<feature type="domain" description="YheO-like" evidence="1">
    <location>
        <begin position="12"/>
        <end position="111"/>
    </location>
</feature>
<dbReference type="InterPro" id="IPR013559">
    <property type="entry name" value="YheO"/>
</dbReference>
<gene>
    <name evidence="3" type="ORF">SHM7688_02202</name>
</gene>
<feature type="domain" description="Transcriptional regulator DauR-like HTH" evidence="2">
    <location>
        <begin position="140"/>
        <end position="200"/>
    </location>
</feature>
<evidence type="ECO:0000313" key="4">
    <source>
        <dbReference type="Proteomes" id="UP000054823"/>
    </source>
</evidence>
<dbReference type="PANTHER" id="PTHR35568">
    <property type="entry name" value="TRANSCRIPTIONAL REGULATOR DAUR"/>
    <property type="match status" value="1"/>
</dbReference>
<dbReference type="AlphaFoldDB" id="A0A0P1EQL1"/>
<proteinExistence type="predicted"/>
<dbReference type="STRING" id="321267.SHM7688_02202"/>
<dbReference type="PANTHER" id="PTHR35568:SF1">
    <property type="entry name" value="TRANSCRIPTIONAL REGULATOR DAUR"/>
    <property type="match status" value="1"/>
</dbReference>
<evidence type="ECO:0000259" key="1">
    <source>
        <dbReference type="Pfam" id="PF08348"/>
    </source>
</evidence>
<sequence length="206" mass="22558">MSLITLRANACATADAIGSLFGQSVEVVVHDLEAGTIAHIVNPYSRRVPGDPSNVQDVDFRAMDMVIGPYEKIHWDGSILRSISIVQRTEEGRAAYMICVNSDQSGLLSLQRAVQALLPSKAAGSDVGDVFRNDWHERLNIFVSDWCRVRDVSIERLDRSMRRALLAELDVSGALNERNAAAYVGRLLGVSRATIYNDLKAGATDV</sequence>
<keyword evidence="4" id="KW-1185">Reference proteome</keyword>
<accession>A0A0P1EQL1</accession>
<dbReference type="OrthoDB" id="9796595at2"/>
<dbReference type="EMBL" id="CYPW01000024">
    <property type="protein sequence ID" value="CUH52755.1"/>
    <property type="molecule type" value="Genomic_DNA"/>
</dbReference>
<dbReference type="Pfam" id="PF13309">
    <property type="entry name" value="HTH_22"/>
    <property type="match status" value="1"/>
</dbReference>
<protein>
    <submittedName>
        <fullName evidence="3">YheO-like PAS domain protein</fullName>
    </submittedName>
</protein>
<dbReference type="Proteomes" id="UP000054823">
    <property type="component" value="Unassembled WGS sequence"/>
</dbReference>
<dbReference type="InterPro" id="IPR039446">
    <property type="entry name" value="DauR-like"/>
</dbReference>
<name>A0A0P1EQL1_9RHOB</name>
<evidence type="ECO:0000259" key="2">
    <source>
        <dbReference type="Pfam" id="PF13309"/>
    </source>
</evidence>
<dbReference type="InterPro" id="IPR039445">
    <property type="entry name" value="DauR-like_HTH"/>
</dbReference>